<dbReference type="EMBL" id="JXQB01000001">
    <property type="protein sequence ID" value="KIM13792.1"/>
    <property type="molecule type" value="Genomic_DNA"/>
</dbReference>
<feature type="transmembrane region" description="Helical" evidence="1">
    <location>
        <begin position="37"/>
        <end position="55"/>
    </location>
</feature>
<comment type="caution">
    <text evidence="2">The sequence shown here is derived from an EMBL/GenBank/DDBJ whole genome shotgun (WGS) entry which is preliminary data.</text>
</comment>
<feature type="transmembrane region" description="Helical" evidence="1">
    <location>
        <begin position="12"/>
        <end position="31"/>
    </location>
</feature>
<sequence>MEKDFLLSKIYNWLFFIFELLTIVFGTISIFKESLVFLILTGVCCFITIIFDYLYDNRKYYEMKRKYT</sequence>
<evidence type="ECO:0000313" key="2">
    <source>
        <dbReference type="EMBL" id="KIM13792.1"/>
    </source>
</evidence>
<accession>A0A0C2W671</accession>
<reference evidence="2 3" key="1">
    <citation type="submission" date="2015-01" db="EMBL/GenBank/DDBJ databases">
        <title>Draft Genome Sequence of Mycoplasma capricolum subsp. capricolum str. GM508D.</title>
        <authorList>
            <person name="Calcutt M.J."/>
            <person name="Foecking M.F."/>
        </authorList>
    </citation>
    <scope>NUCLEOTIDE SEQUENCE [LARGE SCALE GENOMIC DNA]</scope>
    <source>
        <strain evidence="2 3">GM508D</strain>
    </source>
</reference>
<proteinExistence type="predicted"/>
<dbReference type="GeneID" id="42529604"/>
<keyword evidence="1" id="KW-1133">Transmembrane helix</keyword>
<name>A0A0C2W671_MYCCA</name>
<dbReference type="AlphaFoldDB" id="A0A0C2W671"/>
<evidence type="ECO:0000256" key="1">
    <source>
        <dbReference type="SAM" id="Phobius"/>
    </source>
</evidence>
<gene>
    <name evidence="2" type="ORF">MCGM508_01712</name>
</gene>
<evidence type="ECO:0000313" key="3">
    <source>
        <dbReference type="Proteomes" id="UP000031975"/>
    </source>
</evidence>
<protein>
    <submittedName>
        <fullName evidence="2">Uncharacterized protein</fullName>
    </submittedName>
</protein>
<dbReference type="RefSeq" id="WP_041594336.1">
    <property type="nucleotide sequence ID" value="NZ_CP101903.1"/>
</dbReference>
<dbReference type="Proteomes" id="UP000031975">
    <property type="component" value="Unassembled WGS sequence"/>
</dbReference>
<keyword evidence="1" id="KW-0472">Membrane</keyword>
<organism evidence="2 3">
    <name type="scientific">Mycoplasma capricolum subsp. capricolum</name>
    <dbReference type="NCBI Taxonomy" id="40479"/>
    <lineage>
        <taxon>Bacteria</taxon>
        <taxon>Bacillati</taxon>
        <taxon>Mycoplasmatota</taxon>
        <taxon>Mollicutes</taxon>
        <taxon>Mycoplasmataceae</taxon>
        <taxon>Mycoplasma</taxon>
    </lineage>
</organism>
<keyword evidence="1" id="KW-0812">Transmembrane</keyword>